<evidence type="ECO:0000256" key="1">
    <source>
        <dbReference type="ARBA" id="ARBA00023180"/>
    </source>
</evidence>
<dbReference type="PANTHER" id="PTHR15071">
    <property type="entry name" value="MANNOSE-6-PHOSPHATE RECEPTOR FAMILY MEMBER"/>
    <property type="match status" value="1"/>
</dbReference>
<feature type="signal peptide" evidence="3">
    <location>
        <begin position="1"/>
        <end position="24"/>
    </location>
</feature>
<dbReference type="EMBL" id="CALNXJ010000029">
    <property type="protein sequence ID" value="CAH3135487.1"/>
    <property type="molecule type" value="Genomic_DNA"/>
</dbReference>
<feature type="transmembrane region" description="Helical" evidence="2">
    <location>
        <begin position="191"/>
        <end position="213"/>
    </location>
</feature>
<comment type="caution">
    <text evidence="4">The sequence shown here is derived from an EMBL/GenBank/DDBJ whole genome shotgun (WGS) entry which is preliminary data.</text>
</comment>
<evidence type="ECO:0008006" key="6">
    <source>
        <dbReference type="Google" id="ProtNLM"/>
    </source>
</evidence>
<evidence type="ECO:0000256" key="2">
    <source>
        <dbReference type="SAM" id="Phobius"/>
    </source>
</evidence>
<keyword evidence="2" id="KW-0472">Membrane</keyword>
<dbReference type="Gene3D" id="2.70.130.10">
    <property type="entry name" value="Mannose-6-phosphate receptor binding domain"/>
    <property type="match status" value="1"/>
</dbReference>
<keyword evidence="2" id="KW-1133">Transmembrane helix</keyword>
<gene>
    <name evidence="4" type="ORF">PMEA_00016243</name>
</gene>
<protein>
    <recommendedName>
        <fullName evidence="6">Cation-dependent mannose-6-phosphate receptor</fullName>
    </recommendedName>
</protein>
<keyword evidence="3" id="KW-0732">Signal</keyword>
<proteinExistence type="predicted"/>
<dbReference type="GO" id="GO:0006622">
    <property type="term" value="P:protein targeting to lysosome"/>
    <property type="evidence" value="ECO:0007669"/>
    <property type="project" value="TreeGrafter"/>
</dbReference>
<dbReference type="Pfam" id="PF02157">
    <property type="entry name" value="Man-6-P_recep"/>
    <property type="match status" value="1"/>
</dbReference>
<accession>A0AAU9X3I1</accession>
<dbReference type="InterPro" id="IPR009011">
    <property type="entry name" value="Man6P_isomerase_rcpt-bd_dom_sf"/>
</dbReference>
<evidence type="ECO:0000313" key="4">
    <source>
        <dbReference type="EMBL" id="CAH3135487.1"/>
    </source>
</evidence>
<dbReference type="AlphaFoldDB" id="A0AAU9X3I1"/>
<dbReference type="PANTHER" id="PTHR15071:SF29">
    <property type="entry name" value="CATION-DEPENDENT MANNOSE-6-PHOSPHATE RECEPTOR"/>
    <property type="match status" value="1"/>
</dbReference>
<evidence type="ECO:0000313" key="5">
    <source>
        <dbReference type="Proteomes" id="UP001159428"/>
    </source>
</evidence>
<name>A0AAU9X3I1_9CNID</name>
<dbReference type="SUPFAM" id="SSF50911">
    <property type="entry name" value="Mannose 6-phosphate receptor domain"/>
    <property type="match status" value="1"/>
</dbReference>
<dbReference type="InterPro" id="IPR028927">
    <property type="entry name" value="Man-6-P_rcpt"/>
</dbReference>
<evidence type="ECO:0000256" key="3">
    <source>
        <dbReference type="SAM" id="SignalP"/>
    </source>
</evidence>
<keyword evidence="2" id="KW-0812">Transmembrane</keyword>
<organism evidence="4 5">
    <name type="scientific">Pocillopora meandrina</name>
    <dbReference type="NCBI Taxonomy" id="46732"/>
    <lineage>
        <taxon>Eukaryota</taxon>
        <taxon>Metazoa</taxon>
        <taxon>Cnidaria</taxon>
        <taxon>Anthozoa</taxon>
        <taxon>Hexacorallia</taxon>
        <taxon>Scleractinia</taxon>
        <taxon>Astrocoeniina</taxon>
        <taxon>Pocilloporidae</taxon>
        <taxon>Pocillopora</taxon>
    </lineage>
</organism>
<keyword evidence="5" id="KW-1185">Reference proteome</keyword>
<reference evidence="4 5" key="1">
    <citation type="submission" date="2022-05" db="EMBL/GenBank/DDBJ databases">
        <authorList>
            <consortium name="Genoscope - CEA"/>
            <person name="William W."/>
        </authorList>
    </citation>
    <scope>NUCLEOTIDE SEQUENCE [LARGE SCALE GENOMIC DNA]</scope>
</reference>
<dbReference type="GO" id="GO:0005802">
    <property type="term" value="C:trans-Golgi network"/>
    <property type="evidence" value="ECO:0007669"/>
    <property type="project" value="TreeGrafter"/>
</dbReference>
<dbReference type="Proteomes" id="UP001159428">
    <property type="component" value="Unassembled WGS sequence"/>
</dbReference>
<keyword evidence="1" id="KW-0325">Glycoprotein</keyword>
<sequence length="276" mass="31581">METLSLIMKAVLLWLGLCTRFVSVRTTAPAPERMCPQHQRTDPNDVNERIKKLSGQKIYYANDDDYSYKISICKQGASDTAAVQQHGVKWKESNWKIIGTFNGAHVTGGTDWLMIKYFHGEKYTHHCKGLERISIVLMTCDPGVERGTMRVIEEYRNQSRLEDLENPLECYYLFELNNDAACTAKPKHLSAGYIMVIILIVVGSIFIILGFLYQRFKVSAKGMEQIPNYNFWKDCGSRQADGCNFMCRRSESRPTRYKAMDDALVDDDSDDTLLPM</sequence>
<feature type="chain" id="PRO_5043818547" description="Cation-dependent mannose-6-phosphate receptor" evidence="3">
    <location>
        <begin position="25"/>
        <end position="276"/>
    </location>
</feature>